<gene>
    <name evidence="2" type="ORF">CRU91_08595</name>
</gene>
<dbReference type="Proteomes" id="UP000252669">
    <property type="component" value="Unassembled WGS sequence"/>
</dbReference>
<proteinExistence type="predicted"/>
<dbReference type="SUPFAM" id="SSF46955">
    <property type="entry name" value="Putative DNA-binding domain"/>
    <property type="match status" value="1"/>
</dbReference>
<accession>A0A366MSH2</accession>
<name>A0A366MSH2_9BACT</name>
<dbReference type="OrthoDB" id="5348079at2"/>
<dbReference type="GO" id="GO:0003677">
    <property type="term" value="F:DNA binding"/>
    <property type="evidence" value="ECO:0007669"/>
    <property type="project" value="InterPro"/>
</dbReference>
<dbReference type="Pfam" id="PF13411">
    <property type="entry name" value="MerR_1"/>
    <property type="match status" value="1"/>
</dbReference>
<dbReference type="EMBL" id="PDKB01000014">
    <property type="protein sequence ID" value="RBQ28560.1"/>
    <property type="molecule type" value="Genomic_DNA"/>
</dbReference>
<dbReference type="InterPro" id="IPR000551">
    <property type="entry name" value="MerR-type_HTH_dom"/>
</dbReference>
<dbReference type="RefSeq" id="WP_113894816.1">
    <property type="nucleotide sequence ID" value="NZ_JANJGA010000014.1"/>
</dbReference>
<evidence type="ECO:0000313" key="2">
    <source>
        <dbReference type="EMBL" id="RBQ28560.1"/>
    </source>
</evidence>
<evidence type="ECO:0000313" key="3">
    <source>
        <dbReference type="Proteomes" id="UP000252669"/>
    </source>
</evidence>
<feature type="domain" description="HTH merR-type" evidence="1">
    <location>
        <begin position="13"/>
        <end position="77"/>
    </location>
</feature>
<dbReference type="Gene3D" id="1.10.1660.10">
    <property type="match status" value="1"/>
</dbReference>
<dbReference type="AlphaFoldDB" id="A0A366MSH2"/>
<sequence length="114" mass="13323">MALLNNQKNVLPLSSISELLDTKTRTLKIYEEKLLLPQNQDKSIKKLYSIDDIQMIAFVHYLASIKKINSNGIKYILEILEENMDENHRKEFLNIIETKLKSISTKDVQELNNF</sequence>
<protein>
    <submittedName>
        <fullName evidence="2">MerR family transcriptional regulator</fullName>
    </submittedName>
</protein>
<dbReference type="GO" id="GO:0006355">
    <property type="term" value="P:regulation of DNA-templated transcription"/>
    <property type="evidence" value="ECO:0007669"/>
    <property type="project" value="InterPro"/>
</dbReference>
<dbReference type="InterPro" id="IPR009061">
    <property type="entry name" value="DNA-bd_dom_put_sf"/>
</dbReference>
<organism evidence="2 3">
    <name type="scientific">Aliarcobacter vitoriensis</name>
    <dbReference type="NCBI Taxonomy" id="2011099"/>
    <lineage>
        <taxon>Bacteria</taxon>
        <taxon>Pseudomonadati</taxon>
        <taxon>Campylobacterota</taxon>
        <taxon>Epsilonproteobacteria</taxon>
        <taxon>Campylobacterales</taxon>
        <taxon>Arcobacteraceae</taxon>
        <taxon>Aliarcobacter</taxon>
    </lineage>
</organism>
<reference evidence="2 3" key="1">
    <citation type="submission" date="2017-10" db="EMBL/GenBank/DDBJ databases">
        <title>Genomics of the genus Arcobacter.</title>
        <authorList>
            <person name="Perez-Cataluna A."/>
            <person name="Figueras M.J."/>
        </authorList>
    </citation>
    <scope>NUCLEOTIDE SEQUENCE [LARGE SCALE GENOMIC DNA]</scope>
    <source>
        <strain evidence="2 3">CECT 9230</strain>
    </source>
</reference>
<keyword evidence="3" id="KW-1185">Reference proteome</keyword>
<comment type="caution">
    <text evidence="2">The sequence shown here is derived from an EMBL/GenBank/DDBJ whole genome shotgun (WGS) entry which is preliminary data.</text>
</comment>
<evidence type="ECO:0000259" key="1">
    <source>
        <dbReference type="Pfam" id="PF13411"/>
    </source>
</evidence>